<evidence type="ECO:0000313" key="8">
    <source>
        <dbReference type="Proteomes" id="UP000606786"/>
    </source>
</evidence>
<dbReference type="FunFam" id="2.60.40.1770:FF:000005">
    <property type="entry name" value="Eph receptor tyrosine kinase"/>
    <property type="match status" value="1"/>
</dbReference>
<dbReference type="SUPFAM" id="SSF49785">
    <property type="entry name" value="Galactose-binding domain-like"/>
    <property type="match status" value="1"/>
</dbReference>
<name>A0A811UQ42_CERCA</name>
<dbReference type="GO" id="GO:0005524">
    <property type="term" value="F:ATP binding"/>
    <property type="evidence" value="ECO:0007669"/>
    <property type="project" value="UniProtKB-KW"/>
</dbReference>
<dbReference type="SMART" id="SM00615">
    <property type="entry name" value="EPH_lbd"/>
    <property type="match status" value="1"/>
</dbReference>
<keyword evidence="8" id="KW-1185">Reference proteome</keyword>
<gene>
    <name evidence="7" type="ORF">CCAP1982_LOCUS9727</name>
</gene>
<dbReference type="GO" id="GO:0030425">
    <property type="term" value="C:dendrite"/>
    <property type="evidence" value="ECO:0007669"/>
    <property type="project" value="TreeGrafter"/>
</dbReference>
<dbReference type="InterPro" id="IPR050449">
    <property type="entry name" value="Ephrin_rcpt_TKs"/>
</dbReference>
<dbReference type="Pfam" id="PF01404">
    <property type="entry name" value="Ephrin_lbd"/>
    <property type="match status" value="1"/>
</dbReference>
<evidence type="ECO:0000256" key="5">
    <source>
        <dbReference type="ARBA" id="ARBA00023170"/>
    </source>
</evidence>
<dbReference type="Gene3D" id="2.60.120.260">
    <property type="entry name" value="Galactose-binding domain-like"/>
    <property type="match status" value="1"/>
</dbReference>
<dbReference type="Pfam" id="PF25599">
    <property type="entry name" value="Ephrin_CRD"/>
    <property type="match status" value="1"/>
</dbReference>
<evidence type="ECO:0000256" key="4">
    <source>
        <dbReference type="ARBA" id="ARBA00023136"/>
    </source>
</evidence>
<dbReference type="Gene3D" id="2.60.40.1770">
    <property type="entry name" value="ephrin a2 ectodomain"/>
    <property type="match status" value="1"/>
</dbReference>
<accession>A0A811UQ42</accession>
<sequence length="396" mass="44561">MDCRAMLGLHFRSTCVELQCNNKKKYNNKEVRRKGAGNPVITTFYINNIGKGFAHKKLEARTYLRNYKLRKLQPAIYSVSSVESINSTNICDTNLACGSSKSKLYSSSVTISARNLPLIKSSLPSYLITSTTSPINMASSVILLDTTREATLEWTRYPYGPQAQTPGWVEESFTDFVKGINWRSYVVCDVAYNNVNNWLWSPFIDRGPANRLYIEIQFTIRDCSLFPGNALSCKETFSLLFYEFDAATREPPPWQTDSYKLIARIAAGEGRFNQNSDVDINTEVKSIAVTKKGVYFAFRDQGACISVLAVKVYYITCPAVTENFAHFNETPTGREITIIEKQNGTCVENAEPYETPTYLCKGDGKWTILTGGCHCKVGYEPDLINKTCNGNILFKR</sequence>
<dbReference type="GO" id="GO:0005005">
    <property type="term" value="F:transmembrane-ephrin receptor activity"/>
    <property type="evidence" value="ECO:0007669"/>
    <property type="project" value="TreeGrafter"/>
</dbReference>
<dbReference type="PANTHER" id="PTHR46877:SF14">
    <property type="entry name" value="RECEPTOR PROTEIN-TYROSINE KINASE"/>
    <property type="match status" value="1"/>
</dbReference>
<evidence type="ECO:0000259" key="6">
    <source>
        <dbReference type="PROSITE" id="PS51550"/>
    </source>
</evidence>
<dbReference type="OrthoDB" id="4062651at2759"/>
<keyword evidence="5" id="KW-0675">Receptor</keyword>
<comment type="caution">
    <text evidence="7">The sequence shown here is derived from an EMBL/GenBank/DDBJ whole genome shotgun (WGS) entry which is preliminary data.</text>
</comment>
<dbReference type="InterPro" id="IPR008979">
    <property type="entry name" value="Galactose-bd-like_sf"/>
</dbReference>
<keyword evidence="3" id="KW-0067">ATP-binding</keyword>
<keyword evidence="2" id="KW-0547">Nucleotide-binding</keyword>
<dbReference type="EMBL" id="CAJHJT010000023">
    <property type="protein sequence ID" value="CAD7001229.1"/>
    <property type="molecule type" value="Genomic_DNA"/>
</dbReference>
<evidence type="ECO:0000256" key="2">
    <source>
        <dbReference type="ARBA" id="ARBA00022741"/>
    </source>
</evidence>
<comment type="subcellular location">
    <subcellularLocation>
        <location evidence="1">Membrane</location>
        <topology evidence="1">Single-pass membrane protein</topology>
    </subcellularLocation>
</comment>
<dbReference type="PROSITE" id="PS51550">
    <property type="entry name" value="EPH_LBD"/>
    <property type="match status" value="1"/>
</dbReference>
<dbReference type="GO" id="GO:0005886">
    <property type="term" value="C:plasma membrane"/>
    <property type="evidence" value="ECO:0007669"/>
    <property type="project" value="TreeGrafter"/>
</dbReference>
<dbReference type="PANTHER" id="PTHR46877">
    <property type="entry name" value="EPH RECEPTOR A5"/>
    <property type="match status" value="1"/>
</dbReference>
<dbReference type="CDD" id="cd10319">
    <property type="entry name" value="EphR_LBD"/>
    <property type="match status" value="1"/>
</dbReference>
<keyword evidence="4" id="KW-0472">Membrane</keyword>
<dbReference type="Proteomes" id="UP000606786">
    <property type="component" value="Unassembled WGS sequence"/>
</dbReference>
<evidence type="ECO:0000256" key="3">
    <source>
        <dbReference type="ARBA" id="ARBA00022840"/>
    </source>
</evidence>
<evidence type="ECO:0000313" key="7">
    <source>
        <dbReference type="EMBL" id="CAD7001229.1"/>
    </source>
</evidence>
<dbReference type="FunFam" id="2.60.120.260:FF:000089">
    <property type="entry name" value="Eph receptor tyrosine kinase"/>
    <property type="match status" value="1"/>
</dbReference>
<evidence type="ECO:0000256" key="1">
    <source>
        <dbReference type="ARBA" id="ARBA00004167"/>
    </source>
</evidence>
<reference evidence="7" key="1">
    <citation type="submission" date="2020-11" db="EMBL/GenBank/DDBJ databases">
        <authorList>
            <person name="Whitehead M."/>
        </authorList>
    </citation>
    <scope>NUCLEOTIDE SEQUENCE</scope>
    <source>
        <strain evidence="7">EGII</strain>
    </source>
</reference>
<dbReference type="PROSITE" id="PS00790">
    <property type="entry name" value="RECEPTOR_TYR_KIN_V_1"/>
    <property type="match status" value="1"/>
</dbReference>
<proteinExistence type="predicted"/>
<dbReference type="InterPro" id="IPR001426">
    <property type="entry name" value="Tyr_kinase_rcpt_V_CS"/>
</dbReference>
<organism evidence="7 8">
    <name type="scientific">Ceratitis capitata</name>
    <name type="common">Mediterranean fruit fly</name>
    <name type="synonym">Tephritis capitata</name>
    <dbReference type="NCBI Taxonomy" id="7213"/>
    <lineage>
        <taxon>Eukaryota</taxon>
        <taxon>Metazoa</taxon>
        <taxon>Ecdysozoa</taxon>
        <taxon>Arthropoda</taxon>
        <taxon>Hexapoda</taxon>
        <taxon>Insecta</taxon>
        <taxon>Pterygota</taxon>
        <taxon>Neoptera</taxon>
        <taxon>Endopterygota</taxon>
        <taxon>Diptera</taxon>
        <taxon>Brachycera</taxon>
        <taxon>Muscomorpha</taxon>
        <taxon>Tephritoidea</taxon>
        <taxon>Tephritidae</taxon>
        <taxon>Ceratitis</taxon>
        <taxon>Ceratitis</taxon>
    </lineage>
</organism>
<dbReference type="AlphaFoldDB" id="A0A811UQ42"/>
<feature type="domain" description="Eph LBD" evidence="6">
    <location>
        <begin position="139"/>
        <end position="322"/>
    </location>
</feature>
<dbReference type="GO" id="GO:0007411">
    <property type="term" value="P:axon guidance"/>
    <property type="evidence" value="ECO:0007669"/>
    <property type="project" value="TreeGrafter"/>
</dbReference>
<protein>
    <submittedName>
        <fullName evidence="7">(Mediterranean fruit fly) hypothetical protein</fullName>
    </submittedName>
</protein>
<dbReference type="InterPro" id="IPR001090">
    <property type="entry name" value="Ephrin_rcpt_lig-bd_dom"/>
</dbReference>